<gene>
    <name evidence="9" type="ORF">E1N52_41350</name>
</gene>
<dbReference type="InterPro" id="IPR036388">
    <property type="entry name" value="WH-like_DNA-bd_sf"/>
</dbReference>
<dbReference type="Proteomes" id="UP000295606">
    <property type="component" value="Unassembled WGS sequence"/>
</dbReference>
<dbReference type="CDD" id="cd06170">
    <property type="entry name" value="LuxR_C_like"/>
    <property type="match status" value="1"/>
</dbReference>
<keyword evidence="2" id="KW-0902">Two-component regulatory system</keyword>
<comment type="caution">
    <text evidence="9">The sequence shown here is derived from an EMBL/GenBank/DDBJ whole genome shotgun (WGS) entry which is preliminary data.</text>
</comment>
<evidence type="ECO:0000256" key="1">
    <source>
        <dbReference type="ARBA" id="ARBA00022553"/>
    </source>
</evidence>
<feature type="domain" description="Response regulatory" evidence="8">
    <location>
        <begin position="1"/>
        <end position="115"/>
    </location>
</feature>
<keyword evidence="5" id="KW-0804">Transcription</keyword>
<evidence type="ECO:0000313" key="9">
    <source>
        <dbReference type="EMBL" id="TDG02144.1"/>
    </source>
</evidence>
<feature type="domain" description="HTH luxR-type" evidence="7">
    <location>
        <begin position="131"/>
        <end position="196"/>
    </location>
</feature>
<dbReference type="CDD" id="cd17537">
    <property type="entry name" value="REC_FixJ"/>
    <property type="match status" value="1"/>
</dbReference>
<sequence length="205" mass="22486">MVYVIDDDEAVRIALNALLRSAGLHVETFSACREFLAFPKKAVPSCLILDVRLQGETGLAFQKELAKSEIRMPIVFMTGYADVAMSVRAMKAGAFDFLAKPFRDQEILDAVTDALARDGERVRAEQALVALRAAFASLTTREQEVVRYVISGLMNKQIAAQMKLSEVTVKIHRGHAMRKLAANSVPDLVRKAEALGLKPQVDGPS</sequence>
<dbReference type="PANTHER" id="PTHR44688">
    <property type="entry name" value="DNA-BINDING TRANSCRIPTIONAL ACTIVATOR DEVR_DOSR"/>
    <property type="match status" value="1"/>
</dbReference>
<dbReference type="PROSITE" id="PS50110">
    <property type="entry name" value="RESPONSE_REGULATORY"/>
    <property type="match status" value="1"/>
</dbReference>
<dbReference type="GO" id="GO:0003677">
    <property type="term" value="F:DNA binding"/>
    <property type="evidence" value="ECO:0007669"/>
    <property type="project" value="UniProtKB-KW"/>
</dbReference>
<name>A0A4R5L3R4_9BURK</name>
<keyword evidence="3" id="KW-0805">Transcription regulation</keyword>
<dbReference type="FunFam" id="3.40.50.2300:FF:000018">
    <property type="entry name" value="DNA-binding transcriptional regulator NtrC"/>
    <property type="match status" value="1"/>
</dbReference>
<organism evidence="9 10">
    <name type="scientific">Paraburkholderia guartelaensis</name>
    <dbReference type="NCBI Taxonomy" id="2546446"/>
    <lineage>
        <taxon>Bacteria</taxon>
        <taxon>Pseudomonadati</taxon>
        <taxon>Pseudomonadota</taxon>
        <taxon>Betaproteobacteria</taxon>
        <taxon>Burkholderiales</taxon>
        <taxon>Burkholderiaceae</taxon>
        <taxon>Paraburkholderia</taxon>
    </lineage>
</organism>
<evidence type="ECO:0000259" key="7">
    <source>
        <dbReference type="PROSITE" id="PS50043"/>
    </source>
</evidence>
<dbReference type="AlphaFoldDB" id="A0A4R5L3R4"/>
<dbReference type="GO" id="GO:0000160">
    <property type="term" value="P:phosphorelay signal transduction system"/>
    <property type="evidence" value="ECO:0007669"/>
    <property type="project" value="UniProtKB-KW"/>
</dbReference>
<dbReference type="InterPro" id="IPR016032">
    <property type="entry name" value="Sig_transdc_resp-reg_C-effctor"/>
</dbReference>
<dbReference type="RefSeq" id="WP_133190713.1">
    <property type="nucleotide sequence ID" value="NZ_SMOD01000076.1"/>
</dbReference>
<dbReference type="Pfam" id="PF00072">
    <property type="entry name" value="Response_reg"/>
    <property type="match status" value="1"/>
</dbReference>
<feature type="modified residue" description="4-aspartylphosphate" evidence="6">
    <location>
        <position position="50"/>
    </location>
</feature>
<evidence type="ECO:0000256" key="5">
    <source>
        <dbReference type="ARBA" id="ARBA00023163"/>
    </source>
</evidence>
<accession>A0A4R5L3R4</accession>
<keyword evidence="4" id="KW-0238">DNA-binding</keyword>
<evidence type="ECO:0000256" key="4">
    <source>
        <dbReference type="ARBA" id="ARBA00023125"/>
    </source>
</evidence>
<dbReference type="SMART" id="SM00421">
    <property type="entry name" value="HTH_LUXR"/>
    <property type="match status" value="1"/>
</dbReference>
<dbReference type="PRINTS" id="PR00038">
    <property type="entry name" value="HTHLUXR"/>
</dbReference>
<dbReference type="OrthoDB" id="9802186at2"/>
<dbReference type="Pfam" id="PF00196">
    <property type="entry name" value="GerE"/>
    <property type="match status" value="1"/>
</dbReference>
<evidence type="ECO:0000259" key="8">
    <source>
        <dbReference type="PROSITE" id="PS50110"/>
    </source>
</evidence>
<evidence type="ECO:0000313" key="10">
    <source>
        <dbReference type="Proteomes" id="UP000295606"/>
    </source>
</evidence>
<dbReference type="SUPFAM" id="SSF52172">
    <property type="entry name" value="CheY-like"/>
    <property type="match status" value="1"/>
</dbReference>
<evidence type="ECO:0000256" key="2">
    <source>
        <dbReference type="ARBA" id="ARBA00023012"/>
    </source>
</evidence>
<dbReference type="Gene3D" id="3.40.50.2300">
    <property type="match status" value="1"/>
</dbReference>
<evidence type="ECO:0000256" key="3">
    <source>
        <dbReference type="ARBA" id="ARBA00023015"/>
    </source>
</evidence>
<dbReference type="PROSITE" id="PS00622">
    <property type="entry name" value="HTH_LUXR_1"/>
    <property type="match status" value="1"/>
</dbReference>
<keyword evidence="1 6" id="KW-0597">Phosphoprotein</keyword>
<dbReference type="InterPro" id="IPR000792">
    <property type="entry name" value="Tscrpt_reg_LuxR_C"/>
</dbReference>
<dbReference type="GO" id="GO:0006355">
    <property type="term" value="P:regulation of DNA-templated transcription"/>
    <property type="evidence" value="ECO:0007669"/>
    <property type="project" value="InterPro"/>
</dbReference>
<reference evidence="9 10" key="1">
    <citation type="submission" date="2019-03" db="EMBL/GenBank/DDBJ databases">
        <title>Paraburkholderia sp. isolated from native Mimosa gymnas in Guartela State Park, Brazil.</title>
        <authorList>
            <person name="Paulitsch F."/>
            <person name="Hungria M."/>
            <person name="Delamuta J.R.M."/>
            <person name="Ribeiro R.A."/>
            <person name="Dall'Agnol R."/>
            <person name="Silva J.S.B."/>
        </authorList>
    </citation>
    <scope>NUCLEOTIDE SEQUENCE [LARGE SCALE GENOMIC DNA]</scope>
    <source>
        <strain evidence="9 10">CNPSo 3008</strain>
    </source>
</reference>
<dbReference type="SUPFAM" id="SSF46894">
    <property type="entry name" value="C-terminal effector domain of the bipartite response regulators"/>
    <property type="match status" value="1"/>
</dbReference>
<dbReference type="InterPro" id="IPR011006">
    <property type="entry name" value="CheY-like_superfamily"/>
</dbReference>
<dbReference type="PANTHER" id="PTHR44688:SF16">
    <property type="entry name" value="DNA-BINDING TRANSCRIPTIONAL ACTIVATOR DEVR_DOSR"/>
    <property type="match status" value="1"/>
</dbReference>
<dbReference type="Gene3D" id="1.10.10.10">
    <property type="entry name" value="Winged helix-like DNA-binding domain superfamily/Winged helix DNA-binding domain"/>
    <property type="match status" value="1"/>
</dbReference>
<dbReference type="EMBL" id="SMOD01000076">
    <property type="protein sequence ID" value="TDG02144.1"/>
    <property type="molecule type" value="Genomic_DNA"/>
</dbReference>
<dbReference type="PROSITE" id="PS50043">
    <property type="entry name" value="HTH_LUXR_2"/>
    <property type="match status" value="1"/>
</dbReference>
<dbReference type="SMART" id="SM00448">
    <property type="entry name" value="REC"/>
    <property type="match status" value="1"/>
</dbReference>
<proteinExistence type="predicted"/>
<evidence type="ECO:0000256" key="6">
    <source>
        <dbReference type="PROSITE-ProRule" id="PRU00169"/>
    </source>
</evidence>
<dbReference type="InterPro" id="IPR001789">
    <property type="entry name" value="Sig_transdc_resp-reg_receiver"/>
</dbReference>
<protein>
    <submittedName>
        <fullName evidence="9">Response regulator transcription factor</fullName>
    </submittedName>
</protein>